<keyword evidence="5" id="KW-0547">Nucleotide-binding</keyword>
<gene>
    <name evidence="15" type="primary">galK</name>
    <name evidence="15" type="ORF">HMPREF9019_1875</name>
</gene>
<dbReference type="InterPro" id="IPR014721">
    <property type="entry name" value="Ribsml_uS5_D2-typ_fold_subgr"/>
</dbReference>
<dbReference type="GO" id="GO:0006012">
    <property type="term" value="P:galactose metabolic process"/>
    <property type="evidence" value="ECO:0007669"/>
    <property type="project" value="UniProtKB-UniRule"/>
</dbReference>
<feature type="domain" description="GHMP kinase N-terminal" evidence="12">
    <location>
        <begin position="106"/>
        <end position="194"/>
    </location>
</feature>
<dbReference type="EMBL" id="ADEF01000032">
    <property type="protein sequence ID" value="EFA97509.1"/>
    <property type="molecule type" value="Genomic_DNA"/>
</dbReference>
<dbReference type="FunFam" id="3.30.70.890:FF:000001">
    <property type="entry name" value="Galactokinase"/>
    <property type="match status" value="1"/>
</dbReference>
<feature type="domain" description="GHMP kinase C-terminal" evidence="13">
    <location>
        <begin position="301"/>
        <end position="373"/>
    </location>
</feature>
<evidence type="ECO:0000256" key="4">
    <source>
        <dbReference type="ARBA" id="ARBA00022723"/>
    </source>
</evidence>
<protein>
    <recommendedName>
        <fullName evidence="11">Galactokinase</fullName>
        <ecNumber evidence="11">2.7.1.6</ecNumber>
    </recommendedName>
</protein>
<evidence type="ECO:0000256" key="1">
    <source>
        <dbReference type="ARBA" id="ARBA00006566"/>
    </source>
</evidence>
<dbReference type="AlphaFoldDB" id="D1VZE2"/>
<dbReference type="InterPro" id="IPR019539">
    <property type="entry name" value="GalKase_N"/>
</dbReference>
<dbReference type="InterPro" id="IPR006203">
    <property type="entry name" value="GHMP_knse_ATP-bd_CS"/>
</dbReference>
<evidence type="ECO:0000256" key="9">
    <source>
        <dbReference type="ARBA" id="ARBA00023144"/>
    </source>
</evidence>
<keyword evidence="4" id="KW-0479">Metal-binding</keyword>
<dbReference type="PROSITE" id="PS00106">
    <property type="entry name" value="GALACTOKINASE"/>
    <property type="match status" value="1"/>
</dbReference>
<dbReference type="Gene3D" id="3.30.70.890">
    <property type="entry name" value="GHMP kinase, C-terminal domain"/>
    <property type="match status" value="1"/>
</dbReference>
<evidence type="ECO:0000256" key="10">
    <source>
        <dbReference type="ARBA" id="ARBA00023277"/>
    </source>
</evidence>
<keyword evidence="3 15" id="KW-0808">Transferase</keyword>
<evidence type="ECO:0000313" key="15">
    <source>
        <dbReference type="EMBL" id="EFA97509.1"/>
    </source>
</evidence>
<dbReference type="Pfam" id="PF08544">
    <property type="entry name" value="GHMP_kinases_C"/>
    <property type="match status" value="1"/>
</dbReference>
<keyword evidence="6 15" id="KW-0418">Kinase</keyword>
<evidence type="ECO:0000259" key="14">
    <source>
        <dbReference type="Pfam" id="PF10509"/>
    </source>
</evidence>
<evidence type="ECO:0000256" key="5">
    <source>
        <dbReference type="ARBA" id="ARBA00022741"/>
    </source>
</evidence>
<keyword evidence="8" id="KW-0460">Magnesium</keyword>
<dbReference type="eggNOG" id="COG0153">
    <property type="taxonomic scope" value="Bacteria"/>
</dbReference>
<dbReference type="PANTHER" id="PTHR10457:SF7">
    <property type="entry name" value="GALACTOKINASE-RELATED"/>
    <property type="match status" value="1"/>
</dbReference>
<dbReference type="PRINTS" id="PR00473">
    <property type="entry name" value="GALCTOKINASE"/>
</dbReference>
<evidence type="ECO:0000256" key="11">
    <source>
        <dbReference type="NCBIfam" id="TIGR00131"/>
    </source>
</evidence>
<dbReference type="PROSITE" id="PS00627">
    <property type="entry name" value="GHMP_KINASES_ATP"/>
    <property type="match status" value="1"/>
</dbReference>
<dbReference type="GO" id="GO:0005829">
    <property type="term" value="C:cytosol"/>
    <property type="evidence" value="ECO:0007669"/>
    <property type="project" value="TreeGrafter"/>
</dbReference>
<dbReference type="SUPFAM" id="SSF54211">
    <property type="entry name" value="Ribosomal protein S5 domain 2-like"/>
    <property type="match status" value="1"/>
</dbReference>
<evidence type="ECO:0000259" key="12">
    <source>
        <dbReference type="Pfam" id="PF00288"/>
    </source>
</evidence>
<evidence type="ECO:0000256" key="2">
    <source>
        <dbReference type="ARBA" id="ARBA00022490"/>
    </source>
</evidence>
<dbReference type="InterPro" id="IPR006206">
    <property type="entry name" value="Mevalonate/galactokinase"/>
</dbReference>
<keyword evidence="16" id="KW-1185">Reference proteome</keyword>
<keyword evidence="7" id="KW-0067">ATP-binding</keyword>
<dbReference type="Pfam" id="PF10509">
    <property type="entry name" value="GalKase_gal_bdg"/>
    <property type="match status" value="1"/>
</dbReference>
<dbReference type="InterPro" id="IPR020568">
    <property type="entry name" value="Ribosomal_Su5_D2-typ_SF"/>
</dbReference>
<dbReference type="PIRSF" id="PIRSF000530">
    <property type="entry name" value="Galactokinase"/>
    <property type="match status" value="1"/>
</dbReference>
<evidence type="ECO:0000256" key="8">
    <source>
        <dbReference type="ARBA" id="ARBA00022842"/>
    </source>
</evidence>
<dbReference type="InterPro" id="IPR019741">
    <property type="entry name" value="Galactokinase_CS"/>
</dbReference>
<reference evidence="15 16" key="1">
    <citation type="submission" date="2009-12" db="EMBL/GenBank/DDBJ databases">
        <title>Genome Sequence of Prevotella timonensis CRIS 5C-B1.</title>
        <authorList>
            <person name="Durkin A.S."/>
            <person name="Madupu R."/>
            <person name="Torralba M."/>
            <person name="Methe B."/>
            <person name="Sutton G."/>
            <person name="Strausberg R.L."/>
            <person name="Nelson K.E."/>
        </authorList>
    </citation>
    <scope>NUCLEOTIDE SEQUENCE [LARGE SCALE GENOMIC DNA]</scope>
    <source>
        <strain evidence="15 16">CRIS 5C-B1</strain>
    </source>
</reference>
<evidence type="ECO:0000256" key="6">
    <source>
        <dbReference type="ARBA" id="ARBA00022777"/>
    </source>
</evidence>
<keyword evidence="2" id="KW-0963">Cytoplasm</keyword>
<evidence type="ECO:0000259" key="13">
    <source>
        <dbReference type="Pfam" id="PF08544"/>
    </source>
</evidence>
<comment type="similarity">
    <text evidence="1">Belongs to the GHMP kinase family. GalK subfamily.</text>
</comment>
<dbReference type="Gene3D" id="3.30.230.10">
    <property type="match status" value="1"/>
</dbReference>
<accession>D1VZE2</accession>
<name>D1VZE2_9BACT</name>
<sequence>MIDILKFINPLNIYNMDIDHVRSRFIKHFDGKTGNIYFSPGRINLIGEHTDYNGGFVFPGAVDKGIMAEIRPNGSNTIMCYAIDLKDRVEFKVDDPQGPRTSWARYIYGIVQEMKKLGVEVKGFNTAFSGDVPLGAGMSSSAALESCYAFGLNDLFGDNKVSKWDMVLAGQATEHNYVGVNCGIMDQFASVFGQEGKLMRLDCRSHEFEYFPFNPKGYRLMLVNSCVKHELVGSPYNDRRKSCENVVKHIAAKHPEGKFETLRDCTWEQLEEVKDEVGAEDYSRARFVLGEKDRVLAVCDALQAGDYETVGKKMYETHEGLSKDYEVSCEELDFLNEVAKENKVTGSRIMGGGFGGCTINLVKDEIHDKFVADVTEKYAAKFGKKPEIYDVVISQGSHKVC</sequence>
<evidence type="ECO:0000313" key="16">
    <source>
        <dbReference type="Proteomes" id="UP000004001"/>
    </source>
</evidence>
<organism evidence="15 16">
    <name type="scientific">Hoylesella timonensis CRIS 5C-B1</name>
    <dbReference type="NCBI Taxonomy" id="679189"/>
    <lineage>
        <taxon>Bacteria</taxon>
        <taxon>Pseudomonadati</taxon>
        <taxon>Bacteroidota</taxon>
        <taxon>Bacteroidia</taxon>
        <taxon>Bacteroidales</taxon>
        <taxon>Prevotellaceae</taxon>
        <taxon>Hoylesella</taxon>
    </lineage>
</organism>
<dbReference type="NCBIfam" id="TIGR00131">
    <property type="entry name" value="gal_kin"/>
    <property type="match status" value="1"/>
</dbReference>
<dbReference type="GO" id="GO:0004335">
    <property type="term" value="F:galactokinase activity"/>
    <property type="evidence" value="ECO:0007669"/>
    <property type="project" value="UniProtKB-UniRule"/>
</dbReference>
<dbReference type="GO" id="GO:0046872">
    <property type="term" value="F:metal ion binding"/>
    <property type="evidence" value="ECO:0007669"/>
    <property type="project" value="UniProtKB-KW"/>
</dbReference>
<evidence type="ECO:0000256" key="7">
    <source>
        <dbReference type="ARBA" id="ARBA00022840"/>
    </source>
</evidence>
<dbReference type="InterPro" id="IPR013750">
    <property type="entry name" value="GHMP_kinase_C_dom"/>
</dbReference>
<proteinExistence type="inferred from homology"/>
<dbReference type="GO" id="GO:0005524">
    <property type="term" value="F:ATP binding"/>
    <property type="evidence" value="ECO:0007669"/>
    <property type="project" value="UniProtKB-UniRule"/>
</dbReference>
<dbReference type="PANTHER" id="PTHR10457">
    <property type="entry name" value="MEVALONATE KINASE/GALACTOKINASE"/>
    <property type="match status" value="1"/>
</dbReference>
<dbReference type="InterPro" id="IPR036554">
    <property type="entry name" value="GHMP_kinase_C_sf"/>
</dbReference>
<dbReference type="InterPro" id="IPR006204">
    <property type="entry name" value="GHMP_kinase_N_dom"/>
</dbReference>
<comment type="caution">
    <text evidence="15">The sequence shown here is derived from an EMBL/GenBank/DDBJ whole genome shotgun (WGS) entry which is preliminary data.</text>
</comment>
<evidence type="ECO:0000256" key="3">
    <source>
        <dbReference type="ARBA" id="ARBA00022679"/>
    </source>
</evidence>
<dbReference type="Proteomes" id="UP000004001">
    <property type="component" value="Unassembled WGS sequence"/>
</dbReference>
<keyword evidence="10" id="KW-0119">Carbohydrate metabolism</keyword>
<dbReference type="FunFam" id="3.30.230.10:FF:000017">
    <property type="entry name" value="Galactokinase"/>
    <property type="match status" value="1"/>
</dbReference>
<dbReference type="EC" id="2.7.1.6" evidence="11"/>
<dbReference type="PRINTS" id="PR00959">
    <property type="entry name" value="MEVGALKINASE"/>
</dbReference>
<dbReference type="SUPFAM" id="SSF55060">
    <property type="entry name" value="GHMP Kinase, C-terminal domain"/>
    <property type="match status" value="1"/>
</dbReference>
<dbReference type="Pfam" id="PF00288">
    <property type="entry name" value="GHMP_kinases_N"/>
    <property type="match status" value="1"/>
</dbReference>
<feature type="domain" description="Galactokinase N-terminal" evidence="14">
    <location>
        <begin position="24"/>
        <end position="72"/>
    </location>
</feature>
<keyword evidence="9" id="KW-0299">Galactose metabolism</keyword>
<dbReference type="InterPro" id="IPR000705">
    <property type="entry name" value="Galactokinase"/>
</dbReference>